<evidence type="ECO:0000256" key="6">
    <source>
        <dbReference type="PROSITE-ProRule" id="PRU01023"/>
    </source>
</evidence>
<gene>
    <name evidence="8" type="ORF">GUITHDRAFT_62957</name>
</gene>
<dbReference type="Proteomes" id="UP000011087">
    <property type="component" value="Unassembled WGS sequence"/>
</dbReference>
<dbReference type="InterPro" id="IPR018314">
    <property type="entry name" value="RsmB/NOL1/NOP2-like_CS"/>
</dbReference>
<dbReference type="RefSeq" id="XP_005841999.1">
    <property type="nucleotide sequence ID" value="XM_005841942.1"/>
</dbReference>
<dbReference type="SUPFAM" id="SSF53335">
    <property type="entry name" value="S-adenosyl-L-methionine-dependent methyltransferases"/>
    <property type="match status" value="1"/>
</dbReference>
<comment type="similarity">
    <text evidence="1 6">Belongs to the class I-like SAM-binding methyltransferase superfamily. RsmB/NOP family.</text>
</comment>
<dbReference type="GO" id="GO:0001510">
    <property type="term" value="P:RNA methylation"/>
    <property type="evidence" value="ECO:0007669"/>
    <property type="project" value="InterPro"/>
</dbReference>
<comment type="caution">
    <text evidence="6">Lacks conserved residue(s) required for the propagation of feature annotation.</text>
</comment>
<dbReference type="HOGENOM" id="CLU_005316_4_1_1"/>
<reference evidence="10" key="2">
    <citation type="submission" date="2012-11" db="EMBL/GenBank/DDBJ databases">
        <authorList>
            <person name="Kuo A."/>
            <person name="Curtis B.A."/>
            <person name="Tanifuji G."/>
            <person name="Burki F."/>
            <person name="Gruber A."/>
            <person name="Irimia M."/>
            <person name="Maruyama S."/>
            <person name="Arias M.C."/>
            <person name="Ball S.G."/>
            <person name="Gile G.H."/>
            <person name="Hirakawa Y."/>
            <person name="Hopkins J.F."/>
            <person name="Rensing S.A."/>
            <person name="Schmutz J."/>
            <person name="Symeonidi A."/>
            <person name="Elias M."/>
            <person name="Eveleigh R.J."/>
            <person name="Herman E.K."/>
            <person name="Klute M.J."/>
            <person name="Nakayama T."/>
            <person name="Obornik M."/>
            <person name="Reyes-Prieto A."/>
            <person name="Armbrust E.V."/>
            <person name="Aves S.J."/>
            <person name="Beiko R.G."/>
            <person name="Coutinho P."/>
            <person name="Dacks J.B."/>
            <person name="Durnford D.G."/>
            <person name="Fast N.M."/>
            <person name="Green B.R."/>
            <person name="Grisdale C."/>
            <person name="Hempe F."/>
            <person name="Henrissat B."/>
            <person name="Hoppner M.P."/>
            <person name="Ishida K.-I."/>
            <person name="Kim E."/>
            <person name="Koreny L."/>
            <person name="Kroth P.G."/>
            <person name="Liu Y."/>
            <person name="Malik S.-B."/>
            <person name="Maier U.G."/>
            <person name="McRose D."/>
            <person name="Mock T."/>
            <person name="Neilson J.A."/>
            <person name="Onodera N.T."/>
            <person name="Poole A.M."/>
            <person name="Pritham E.J."/>
            <person name="Richards T.A."/>
            <person name="Rocap G."/>
            <person name="Roy S.W."/>
            <person name="Sarai C."/>
            <person name="Schaack S."/>
            <person name="Shirato S."/>
            <person name="Slamovits C.H."/>
            <person name="Spencer D.F."/>
            <person name="Suzuki S."/>
            <person name="Worden A.Z."/>
            <person name="Zauner S."/>
            <person name="Barry K."/>
            <person name="Bell C."/>
            <person name="Bharti A.K."/>
            <person name="Crow J.A."/>
            <person name="Grimwood J."/>
            <person name="Kramer R."/>
            <person name="Lindquist E."/>
            <person name="Lucas S."/>
            <person name="Salamov A."/>
            <person name="McFadden G.I."/>
            <person name="Lane C.E."/>
            <person name="Keeling P.J."/>
            <person name="Gray M.W."/>
            <person name="Grigoriev I.V."/>
            <person name="Archibald J.M."/>
        </authorList>
    </citation>
    <scope>NUCLEOTIDE SEQUENCE</scope>
    <source>
        <strain evidence="10">CCMP2712</strain>
    </source>
</reference>
<dbReference type="AlphaFoldDB" id="L1K332"/>
<dbReference type="GeneID" id="17311517"/>
<dbReference type="PROSITE" id="PS01153">
    <property type="entry name" value="NOL1_NOP2_SUN"/>
    <property type="match status" value="1"/>
</dbReference>
<dbReference type="STRING" id="905079.L1K332"/>
<keyword evidence="2 6" id="KW-0489">Methyltransferase</keyword>
<organism evidence="8">
    <name type="scientific">Guillardia theta (strain CCMP2712)</name>
    <name type="common">Cryptophyte</name>
    <dbReference type="NCBI Taxonomy" id="905079"/>
    <lineage>
        <taxon>Eukaryota</taxon>
        <taxon>Cryptophyceae</taxon>
        <taxon>Pyrenomonadales</taxon>
        <taxon>Geminigeraceae</taxon>
        <taxon>Guillardia</taxon>
    </lineage>
</organism>
<feature type="active site" description="Nucleophile" evidence="6">
    <location>
        <position position="231"/>
    </location>
</feature>
<feature type="binding site" evidence="6">
    <location>
        <position position="178"/>
    </location>
    <ligand>
        <name>S-adenosyl-L-methionine</name>
        <dbReference type="ChEBI" id="CHEBI:59789"/>
    </ligand>
</feature>
<dbReference type="InterPro" id="IPR023267">
    <property type="entry name" value="RCMT"/>
</dbReference>
<dbReference type="PRINTS" id="PR02008">
    <property type="entry name" value="RCMTFAMILY"/>
</dbReference>
<dbReference type="OrthoDB" id="6093671at2759"/>
<protein>
    <recommendedName>
        <fullName evidence="7">SAM-dependent MTase RsmB/NOP-type domain-containing protein</fullName>
    </recommendedName>
</protein>
<reference evidence="9" key="3">
    <citation type="submission" date="2016-03" db="UniProtKB">
        <authorList>
            <consortium name="EnsemblProtists"/>
        </authorList>
    </citation>
    <scope>IDENTIFICATION</scope>
</reference>
<dbReference type="Gene3D" id="3.40.50.150">
    <property type="entry name" value="Vaccinia Virus protein VP39"/>
    <property type="match status" value="1"/>
</dbReference>
<dbReference type="PaxDb" id="55529-EKX55019"/>
<dbReference type="InterPro" id="IPR049560">
    <property type="entry name" value="MeTrfase_RsmB-F_NOP2_cat"/>
</dbReference>
<evidence type="ECO:0000256" key="3">
    <source>
        <dbReference type="ARBA" id="ARBA00022679"/>
    </source>
</evidence>
<dbReference type="GO" id="GO:0003723">
    <property type="term" value="F:RNA binding"/>
    <property type="evidence" value="ECO:0007669"/>
    <property type="project" value="UniProtKB-UniRule"/>
</dbReference>
<dbReference type="PROSITE" id="PS51686">
    <property type="entry name" value="SAM_MT_RSMB_NOP"/>
    <property type="match status" value="1"/>
</dbReference>
<dbReference type="InterPro" id="IPR029063">
    <property type="entry name" value="SAM-dependent_MTases_sf"/>
</dbReference>
<dbReference type="eggNOG" id="KOG2198">
    <property type="taxonomic scope" value="Eukaryota"/>
</dbReference>
<dbReference type="GO" id="GO:0008173">
    <property type="term" value="F:RNA methyltransferase activity"/>
    <property type="evidence" value="ECO:0007669"/>
    <property type="project" value="InterPro"/>
</dbReference>
<dbReference type="EnsemblProtists" id="EKX55019">
    <property type="protein sequence ID" value="EKX55019"/>
    <property type="gene ID" value="GUITHDRAFT_62957"/>
</dbReference>
<evidence type="ECO:0000259" key="7">
    <source>
        <dbReference type="PROSITE" id="PS51686"/>
    </source>
</evidence>
<evidence type="ECO:0000313" key="10">
    <source>
        <dbReference type="Proteomes" id="UP000011087"/>
    </source>
</evidence>
<evidence type="ECO:0000313" key="9">
    <source>
        <dbReference type="EnsemblProtists" id="EKX55019"/>
    </source>
</evidence>
<feature type="non-terminal residue" evidence="8">
    <location>
        <position position="354"/>
    </location>
</feature>
<dbReference type="Pfam" id="PF01189">
    <property type="entry name" value="Methyltr_RsmB-F"/>
    <property type="match status" value="1"/>
</dbReference>
<dbReference type="PANTHER" id="PTHR22808:SF1">
    <property type="entry name" value="RNA CYTOSINE-C(5)-METHYLTRANSFERASE NSUN2-RELATED"/>
    <property type="match status" value="1"/>
</dbReference>
<dbReference type="InterPro" id="IPR001678">
    <property type="entry name" value="MeTrfase_RsmB-F_NOP2_dom"/>
</dbReference>
<evidence type="ECO:0000256" key="5">
    <source>
        <dbReference type="ARBA" id="ARBA00022884"/>
    </source>
</evidence>
<feature type="domain" description="SAM-dependent MTase RsmB/NOP-type" evidence="7">
    <location>
        <begin position="1"/>
        <end position="352"/>
    </location>
</feature>
<keyword evidence="3 6" id="KW-0808">Transferase</keyword>
<evidence type="ECO:0000256" key="1">
    <source>
        <dbReference type="ARBA" id="ARBA00007494"/>
    </source>
</evidence>
<feature type="binding site" evidence="6">
    <location>
        <begin position="91"/>
        <end position="97"/>
    </location>
    <ligand>
        <name>S-adenosyl-L-methionine</name>
        <dbReference type="ChEBI" id="CHEBI:59789"/>
    </ligand>
</feature>
<dbReference type="OMA" id="TASEMYH"/>
<proteinExistence type="inferred from homology"/>
<dbReference type="PANTHER" id="PTHR22808">
    <property type="entry name" value="NCL1 YEAST -RELATED NOL1/NOP2/FMU SUN DOMAIN-CONTAINING"/>
    <property type="match status" value="1"/>
</dbReference>
<sequence>MIAKCDEDGEEEKGSKSAEVAAALKRLEWYPNTAAWQLNIDKKDMRKNIKTLQDFLLREVSVGNIVRMEAVSMIPAIVLGPRPGELVLDMCAAPGSKTGQLLEMVVASGEHGALNSVLQHGGAVLANDPDIKRARMMIHRAKSLSSPSLVVTALPGQSFPKLLSDDNTELLFDRVLCDVPCSGDGTIRKSPYTLKRWHPTHGIQIHLLQLQLLRRSVEITKVGGRIVYSTCSLNPLENEAVVAQVVADSKGALRVLDCPPRLSALRRRKGLTSWSVPDMNSIDLLYDSFDSIPEARNHKARERGGFSKRGLLRSMFPPSSEDADKIGLERCMRFYPQDADTGGFFVTLLEKTGD</sequence>
<reference evidence="8 10" key="1">
    <citation type="journal article" date="2012" name="Nature">
        <title>Algal genomes reveal evolutionary mosaicism and the fate of nucleomorphs.</title>
        <authorList>
            <consortium name="DOE Joint Genome Institute"/>
            <person name="Curtis B.A."/>
            <person name="Tanifuji G."/>
            <person name="Burki F."/>
            <person name="Gruber A."/>
            <person name="Irimia M."/>
            <person name="Maruyama S."/>
            <person name="Arias M.C."/>
            <person name="Ball S.G."/>
            <person name="Gile G.H."/>
            <person name="Hirakawa Y."/>
            <person name="Hopkins J.F."/>
            <person name="Kuo A."/>
            <person name="Rensing S.A."/>
            <person name="Schmutz J."/>
            <person name="Symeonidi A."/>
            <person name="Elias M."/>
            <person name="Eveleigh R.J."/>
            <person name="Herman E.K."/>
            <person name="Klute M.J."/>
            <person name="Nakayama T."/>
            <person name="Obornik M."/>
            <person name="Reyes-Prieto A."/>
            <person name="Armbrust E.V."/>
            <person name="Aves S.J."/>
            <person name="Beiko R.G."/>
            <person name="Coutinho P."/>
            <person name="Dacks J.B."/>
            <person name="Durnford D.G."/>
            <person name="Fast N.M."/>
            <person name="Green B.R."/>
            <person name="Grisdale C.J."/>
            <person name="Hempel F."/>
            <person name="Henrissat B."/>
            <person name="Hoppner M.P."/>
            <person name="Ishida K."/>
            <person name="Kim E."/>
            <person name="Koreny L."/>
            <person name="Kroth P.G."/>
            <person name="Liu Y."/>
            <person name="Malik S.B."/>
            <person name="Maier U.G."/>
            <person name="McRose D."/>
            <person name="Mock T."/>
            <person name="Neilson J.A."/>
            <person name="Onodera N.T."/>
            <person name="Poole A.M."/>
            <person name="Pritham E.J."/>
            <person name="Richards T.A."/>
            <person name="Rocap G."/>
            <person name="Roy S.W."/>
            <person name="Sarai C."/>
            <person name="Schaack S."/>
            <person name="Shirato S."/>
            <person name="Slamovits C.H."/>
            <person name="Spencer D.F."/>
            <person name="Suzuki S."/>
            <person name="Worden A.Z."/>
            <person name="Zauner S."/>
            <person name="Barry K."/>
            <person name="Bell C."/>
            <person name="Bharti A.K."/>
            <person name="Crow J.A."/>
            <person name="Grimwood J."/>
            <person name="Kramer R."/>
            <person name="Lindquist E."/>
            <person name="Lucas S."/>
            <person name="Salamov A."/>
            <person name="McFadden G.I."/>
            <person name="Lane C.E."/>
            <person name="Keeling P.J."/>
            <person name="Gray M.W."/>
            <person name="Grigoriev I.V."/>
            <person name="Archibald J.M."/>
        </authorList>
    </citation>
    <scope>NUCLEOTIDE SEQUENCE</scope>
    <source>
        <strain evidence="8 10">CCMP2712</strain>
    </source>
</reference>
<name>L1K332_GUITC</name>
<keyword evidence="4 6" id="KW-0949">S-adenosyl-L-methionine</keyword>
<keyword evidence="5 6" id="KW-0694">RNA-binding</keyword>
<feature type="binding site" evidence="6">
    <location>
        <position position="128"/>
    </location>
    <ligand>
        <name>S-adenosyl-L-methionine</name>
        <dbReference type="ChEBI" id="CHEBI:59789"/>
    </ligand>
</feature>
<evidence type="ECO:0000256" key="2">
    <source>
        <dbReference type="ARBA" id="ARBA00022603"/>
    </source>
</evidence>
<evidence type="ECO:0000313" key="8">
    <source>
        <dbReference type="EMBL" id="EKX55019.1"/>
    </source>
</evidence>
<accession>L1K332</accession>
<evidence type="ECO:0000256" key="4">
    <source>
        <dbReference type="ARBA" id="ARBA00022691"/>
    </source>
</evidence>
<keyword evidence="10" id="KW-1185">Reference proteome</keyword>
<dbReference type="EMBL" id="JH992966">
    <property type="protein sequence ID" value="EKX55019.1"/>
    <property type="molecule type" value="Genomic_DNA"/>
</dbReference>
<dbReference type="KEGG" id="gtt:GUITHDRAFT_62957"/>